<feature type="chain" id="PRO_5042993549" description="Saposin B-type domain-containing protein" evidence="1">
    <location>
        <begin position="17"/>
        <end position="120"/>
    </location>
</feature>
<feature type="signal peptide" evidence="1">
    <location>
        <begin position="1"/>
        <end position="16"/>
    </location>
</feature>
<keyword evidence="1" id="KW-0732">Signal</keyword>
<keyword evidence="3" id="KW-1185">Reference proteome</keyword>
<reference evidence="3" key="1">
    <citation type="submission" date="2022-10" db="EMBL/GenBank/DDBJ databases">
        <title>Genome assembly of Pristionchus species.</title>
        <authorList>
            <person name="Yoshida K."/>
            <person name="Sommer R.J."/>
        </authorList>
    </citation>
    <scope>NUCLEOTIDE SEQUENCE [LARGE SCALE GENOMIC DNA]</scope>
    <source>
        <strain evidence="3">RS5460</strain>
    </source>
</reference>
<name>A0AAN5D158_9BILA</name>
<evidence type="ECO:0000313" key="3">
    <source>
        <dbReference type="Proteomes" id="UP001328107"/>
    </source>
</evidence>
<dbReference type="AlphaFoldDB" id="A0AAN5D158"/>
<protein>
    <recommendedName>
        <fullName evidence="4">Saposin B-type domain-containing protein</fullName>
    </recommendedName>
</protein>
<evidence type="ECO:0000256" key="1">
    <source>
        <dbReference type="SAM" id="SignalP"/>
    </source>
</evidence>
<evidence type="ECO:0008006" key="4">
    <source>
        <dbReference type="Google" id="ProtNLM"/>
    </source>
</evidence>
<accession>A0AAN5D158</accession>
<sequence length="120" mass="13519">MHRLLLLLVLLPLFTALPFIQLDDDSALTTPAGLTKEEFCEQCPEFIDFFLSNGGEEQAVFQQLCGKFIKGDDNPMLKVCVAGFMGEMFYVRDRLQGHSDQEICTWFGCVYPTSTPSPDE</sequence>
<gene>
    <name evidence="2" type="ORF">PMAYCL1PPCAC_24380</name>
</gene>
<dbReference type="Proteomes" id="UP001328107">
    <property type="component" value="Unassembled WGS sequence"/>
</dbReference>
<dbReference type="EMBL" id="BTRK01000005">
    <property type="protein sequence ID" value="GMR54185.1"/>
    <property type="molecule type" value="Genomic_DNA"/>
</dbReference>
<proteinExistence type="predicted"/>
<organism evidence="2 3">
    <name type="scientific">Pristionchus mayeri</name>
    <dbReference type="NCBI Taxonomy" id="1317129"/>
    <lineage>
        <taxon>Eukaryota</taxon>
        <taxon>Metazoa</taxon>
        <taxon>Ecdysozoa</taxon>
        <taxon>Nematoda</taxon>
        <taxon>Chromadorea</taxon>
        <taxon>Rhabditida</taxon>
        <taxon>Rhabditina</taxon>
        <taxon>Diplogasteromorpha</taxon>
        <taxon>Diplogasteroidea</taxon>
        <taxon>Neodiplogasteridae</taxon>
        <taxon>Pristionchus</taxon>
    </lineage>
</organism>
<comment type="caution">
    <text evidence="2">The sequence shown here is derived from an EMBL/GenBank/DDBJ whole genome shotgun (WGS) entry which is preliminary data.</text>
</comment>
<evidence type="ECO:0000313" key="2">
    <source>
        <dbReference type="EMBL" id="GMR54185.1"/>
    </source>
</evidence>